<dbReference type="AlphaFoldDB" id="D7DYC3"/>
<evidence type="ECO:0000256" key="1">
    <source>
        <dbReference type="SAM" id="MobiDB-lite"/>
    </source>
</evidence>
<dbReference type="Proteomes" id="UP000001511">
    <property type="component" value="Chromosome"/>
</dbReference>
<gene>
    <name evidence="2" type="ordered locus">Aazo_4854</name>
</gene>
<feature type="region of interest" description="Disordered" evidence="1">
    <location>
        <begin position="151"/>
        <end position="171"/>
    </location>
</feature>
<evidence type="ECO:0000313" key="3">
    <source>
        <dbReference type="Proteomes" id="UP000001511"/>
    </source>
</evidence>
<dbReference type="EMBL" id="CP002059">
    <property type="protein sequence ID" value="ADI66001.1"/>
    <property type="molecule type" value="Genomic_DNA"/>
</dbReference>
<keyword evidence="3" id="KW-1185">Reference proteome</keyword>
<sequence>MVSSEIRWKVFILGGEGSYVSLHGPGVPLPNPNLGIPRNPFGSPGVTKNPNLRLSPAHDGDRVTLIEVPHNPGCYIPKYNPPIGGASTPSSHKAGAIVPVKNTPVNTDLSVPFSHQGGVIAYIKASLPATGTNNTGGQIVPPNLRNLIPEVNTPPTEPPRLLPVKVERSHI</sequence>
<dbReference type="HOGENOM" id="CLU_1561325_0_0_3"/>
<accession>D7DYC3</accession>
<dbReference type="KEGG" id="naz:Aazo_4854"/>
<evidence type="ECO:0000313" key="2">
    <source>
        <dbReference type="EMBL" id="ADI66001.1"/>
    </source>
</evidence>
<dbReference type="eggNOG" id="ENOG5030MW3">
    <property type="taxonomic scope" value="Bacteria"/>
</dbReference>
<protein>
    <submittedName>
        <fullName evidence="2">Uncharacterized protein</fullName>
    </submittedName>
</protein>
<name>D7DYC3_NOSA0</name>
<dbReference type="RefSeq" id="WP_013193011.1">
    <property type="nucleotide sequence ID" value="NC_014248.1"/>
</dbReference>
<reference evidence="2 3" key="1">
    <citation type="journal article" date="2010" name="PLoS ONE">
        <title>Genome erosion in a nitrogen-fixing vertically transmitted endosymbiotic multicellular cyanobacterium.</title>
        <authorList>
            <person name="Ran L."/>
            <person name="Larsson J."/>
            <person name="Vigil-Stenman T."/>
            <person name="Nylander J.A."/>
            <person name="Ininbergs K."/>
            <person name="Zheng W.W."/>
            <person name="Lapidus A."/>
            <person name="Lowry S."/>
            <person name="Haselkorn R."/>
            <person name="Bergman B."/>
        </authorList>
    </citation>
    <scope>NUCLEOTIDE SEQUENCE [LARGE SCALE GENOMIC DNA]</scope>
    <source>
        <strain evidence="2 3">0708</strain>
    </source>
</reference>
<proteinExistence type="predicted"/>
<organism evidence="2 3">
    <name type="scientific">Nostoc azollae (strain 0708)</name>
    <name type="common">Anabaena azollae (strain 0708)</name>
    <dbReference type="NCBI Taxonomy" id="551115"/>
    <lineage>
        <taxon>Bacteria</taxon>
        <taxon>Bacillati</taxon>
        <taxon>Cyanobacteriota</taxon>
        <taxon>Cyanophyceae</taxon>
        <taxon>Nostocales</taxon>
        <taxon>Nostocaceae</taxon>
        <taxon>Trichormus</taxon>
    </lineage>
</organism>